<dbReference type="GO" id="GO:0016779">
    <property type="term" value="F:nucleotidyltransferase activity"/>
    <property type="evidence" value="ECO:0007669"/>
    <property type="project" value="UniProtKB-ARBA"/>
</dbReference>
<dbReference type="RefSeq" id="WP_200616451.1">
    <property type="nucleotide sequence ID" value="NZ_CP071518.1"/>
</dbReference>
<keyword evidence="1 4" id="KW-0808">Transferase</keyword>
<name>A0A975ARJ4_9GAMM</name>
<organism evidence="4 5">
    <name type="scientific">Agrilutibacter solisilvae</name>
    <dbReference type="NCBI Taxonomy" id="2763317"/>
    <lineage>
        <taxon>Bacteria</taxon>
        <taxon>Pseudomonadati</taxon>
        <taxon>Pseudomonadota</taxon>
        <taxon>Gammaproteobacteria</taxon>
        <taxon>Lysobacterales</taxon>
        <taxon>Lysobacteraceae</taxon>
        <taxon>Agrilutibacter</taxon>
    </lineage>
</organism>
<evidence type="ECO:0000259" key="3">
    <source>
        <dbReference type="Pfam" id="PF12804"/>
    </source>
</evidence>
<dbReference type="AlphaFoldDB" id="A0A975ARJ4"/>
<evidence type="ECO:0000313" key="4">
    <source>
        <dbReference type="EMBL" id="QSX77722.1"/>
    </source>
</evidence>
<dbReference type="SUPFAM" id="SSF53448">
    <property type="entry name" value="Nucleotide-diphospho-sugar transferases"/>
    <property type="match status" value="1"/>
</dbReference>
<accession>A0A975ARJ4</accession>
<keyword evidence="5" id="KW-1185">Reference proteome</keyword>
<dbReference type="Pfam" id="PF12804">
    <property type="entry name" value="NTP_transf_3"/>
    <property type="match status" value="1"/>
</dbReference>
<sequence>MTAAIPASQITLGVLAGGLATRLGGRDKAWIERDGTAQVLRWQRRFAPEVAGMIVSANRDLPRYARHGLHAVADRLPGAAPAAGAGPVAGLDALAHACPTPWMLTLPVDLFGVNDCLLPTLVAGSAADGAWARDEEGGQPLVALWRVEAMRQALASMPEASGAVHALQARLDMACVTFRGVRFGNLNTPEDLLAAGISHE</sequence>
<feature type="domain" description="MobA-like NTP transferase" evidence="3">
    <location>
        <begin position="14"/>
        <end position="169"/>
    </location>
</feature>
<evidence type="ECO:0000256" key="1">
    <source>
        <dbReference type="ARBA" id="ARBA00022679"/>
    </source>
</evidence>
<protein>
    <submittedName>
        <fullName evidence="4">NTP transferase domain-containing protein</fullName>
    </submittedName>
</protein>
<dbReference type="EMBL" id="CP071518">
    <property type="protein sequence ID" value="QSX77722.1"/>
    <property type="molecule type" value="Genomic_DNA"/>
</dbReference>
<dbReference type="PANTHER" id="PTHR19136:SF81">
    <property type="entry name" value="MOLYBDENUM COFACTOR GUANYLYLTRANSFERASE"/>
    <property type="match status" value="1"/>
</dbReference>
<dbReference type="PANTHER" id="PTHR19136">
    <property type="entry name" value="MOLYBDENUM COFACTOR GUANYLYLTRANSFERASE"/>
    <property type="match status" value="1"/>
</dbReference>
<evidence type="ECO:0000256" key="2">
    <source>
        <dbReference type="ARBA" id="ARBA00022842"/>
    </source>
</evidence>
<dbReference type="Proteomes" id="UP000639274">
    <property type="component" value="Chromosome"/>
</dbReference>
<keyword evidence="2" id="KW-0460">Magnesium</keyword>
<proteinExistence type="predicted"/>
<dbReference type="InterPro" id="IPR029044">
    <property type="entry name" value="Nucleotide-diphossugar_trans"/>
</dbReference>
<gene>
    <name evidence="4" type="ORF">I8J32_013400</name>
</gene>
<dbReference type="Gene3D" id="3.90.550.10">
    <property type="entry name" value="Spore Coat Polysaccharide Biosynthesis Protein SpsA, Chain A"/>
    <property type="match status" value="1"/>
</dbReference>
<evidence type="ECO:0000313" key="5">
    <source>
        <dbReference type="Proteomes" id="UP000639274"/>
    </source>
</evidence>
<reference evidence="4 5" key="1">
    <citation type="submission" date="2021-03" db="EMBL/GenBank/DDBJ databases">
        <title>Lysobacter sp. nov. isolated from soil of gangwondo yeongwol, south Korea.</title>
        <authorList>
            <person name="Kim K.R."/>
            <person name="Kim K.H."/>
            <person name="Jeon C.O."/>
        </authorList>
    </citation>
    <scope>NUCLEOTIDE SEQUENCE [LARGE SCALE GENOMIC DNA]</scope>
    <source>
        <strain evidence="4 5">R19</strain>
    </source>
</reference>
<dbReference type="InterPro" id="IPR025877">
    <property type="entry name" value="MobA-like_NTP_Trfase"/>
</dbReference>
<dbReference type="KEGG" id="lsf:I8J32_013400"/>